<evidence type="ECO:0000256" key="2">
    <source>
        <dbReference type="ARBA" id="ARBA00023136"/>
    </source>
</evidence>
<comment type="similarity">
    <text evidence="3">Belongs to the VAM6/VPS39 family.</text>
</comment>
<dbReference type="Proteomes" id="UP000006310">
    <property type="component" value="Chromosome 4"/>
</dbReference>
<dbReference type="GO" id="GO:0005085">
    <property type="term" value="F:guanyl-nucleotide exchange factor activity"/>
    <property type="evidence" value="ECO:0007669"/>
    <property type="project" value="EnsemblFungi"/>
</dbReference>
<dbReference type="InterPro" id="IPR032914">
    <property type="entry name" value="Vam6/VPS39/TRAP1"/>
</dbReference>
<organism evidence="5 6">
    <name type="scientific">Huiozyma naganishii (strain ATCC MYA-139 / BCRC 22969 / CBS 8797 / KCTC 17520 / NBRC 10181 / NCYC 3082 / Yp74L-3)</name>
    <name type="common">Yeast</name>
    <name type="synonym">Kazachstania naganishii</name>
    <dbReference type="NCBI Taxonomy" id="1071383"/>
    <lineage>
        <taxon>Eukaryota</taxon>
        <taxon>Fungi</taxon>
        <taxon>Dikarya</taxon>
        <taxon>Ascomycota</taxon>
        <taxon>Saccharomycotina</taxon>
        <taxon>Saccharomycetes</taxon>
        <taxon>Saccharomycetales</taxon>
        <taxon>Saccharomycetaceae</taxon>
        <taxon>Huiozyma</taxon>
    </lineage>
</organism>
<reference evidence="6" key="2">
    <citation type="submission" date="2012-08" db="EMBL/GenBank/DDBJ databases">
        <title>Genome sequence of Kazachstania naganishii.</title>
        <authorList>
            <person name="Gordon J.L."/>
            <person name="Armisen D."/>
            <person name="Proux-Wera E."/>
            <person name="OhEigeartaigh S.S."/>
            <person name="Byrne K.P."/>
            <person name="Wolfe K.H."/>
        </authorList>
    </citation>
    <scope>NUCLEOTIDE SEQUENCE [LARGE SCALE GENOMIC DNA]</scope>
    <source>
        <strain evidence="6">ATCC MYA-139 / BCRC 22969 / CBS 8797 / CCRC 22969 / KCTC 17520 / NBRC 10181 / NCYC 3082</strain>
    </source>
</reference>
<dbReference type="AlphaFoldDB" id="J7RL15"/>
<dbReference type="GO" id="GO:0030897">
    <property type="term" value="C:HOPS complex"/>
    <property type="evidence" value="ECO:0007669"/>
    <property type="project" value="EnsemblFungi"/>
</dbReference>
<dbReference type="OMA" id="FWAPPQL"/>
<dbReference type="KEGG" id="kng:KNAG_0D04480"/>
<protein>
    <recommendedName>
        <fullName evidence="4">Vacuolar sorting protein 39/Transforming growth factor beta receptor-associated domain-containing protein</fullName>
    </recommendedName>
</protein>
<dbReference type="GO" id="GO:1990816">
    <property type="term" value="C:vacuole-mitochondrion membrane contact site"/>
    <property type="evidence" value="ECO:0007669"/>
    <property type="project" value="EnsemblFungi"/>
</dbReference>
<dbReference type="EMBL" id="HE978317">
    <property type="protein sequence ID" value="CCK70193.1"/>
    <property type="molecule type" value="Genomic_DNA"/>
</dbReference>
<dbReference type="GO" id="GO:0000329">
    <property type="term" value="C:fungal-type vacuole membrane"/>
    <property type="evidence" value="ECO:0007669"/>
    <property type="project" value="EnsemblFungi"/>
</dbReference>
<evidence type="ECO:0000256" key="1">
    <source>
        <dbReference type="ARBA" id="ARBA00004184"/>
    </source>
</evidence>
<feature type="domain" description="Vacuolar sorting protein 39/Transforming growth factor beta receptor-associated" evidence="4">
    <location>
        <begin position="628"/>
        <end position="741"/>
    </location>
</feature>
<comment type="subcellular location">
    <subcellularLocation>
        <location evidence="1">Endomembrane system</location>
        <topology evidence="1">Peripheral membrane protein</topology>
    </subcellularLocation>
</comment>
<evidence type="ECO:0000313" key="5">
    <source>
        <dbReference type="EMBL" id="CCK70193.1"/>
    </source>
</evidence>
<dbReference type="GO" id="GO:0035091">
    <property type="term" value="F:phosphatidylinositol binding"/>
    <property type="evidence" value="ECO:0007669"/>
    <property type="project" value="EnsemblFungi"/>
</dbReference>
<dbReference type="GeneID" id="34525882"/>
<dbReference type="STRING" id="1071383.J7RL15"/>
<dbReference type="GO" id="GO:1904263">
    <property type="term" value="P:positive regulation of TORC1 signaling"/>
    <property type="evidence" value="ECO:0007669"/>
    <property type="project" value="EnsemblFungi"/>
</dbReference>
<dbReference type="OrthoDB" id="5325112at2759"/>
<dbReference type="GO" id="GO:0034058">
    <property type="term" value="P:endosomal vesicle fusion"/>
    <property type="evidence" value="ECO:0007669"/>
    <property type="project" value="TreeGrafter"/>
</dbReference>
<dbReference type="GO" id="GO:0099022">
    <property type="term" value="P:vesicle tethering"/>
    <property type="evidence" value="ECO:0007669"/>
    <property type="project" value="EnsemblFungi"/>
</dbReference>
<dbReference type="GO" id="GO:0031267">
    <property type="term" value="F:small GTPase binding"/>
    <property type="evidence" value="ECO:0007669"/>
    <property type="project" value="EnsemblFungi"/>
</dbReference>
<dbReference type="Pfam" id="PF10366">
    <property type="entry name" value="Vps39_1"/>
    <property type="match status" value="1"/>
</dbReference>
<dbReference type="GO" id="GO:0012505">
    <property type="term" value="C:endomembrane system"/>
    <property type="evidence" value="ECO:0007669"/>
    <property type="project" value="UniProtKB-SubCell"/>
</dbReference>
<dbReference type="PANTHER" id="PTHR12894:SF49">
    <property type="entry name" value="VAM6_VPS39-LIKE PROTEIN"/>
    <property type="match status" value="1"/>
</dbReference>
<dbReference type="HOGENOM" id="CLU_293239_0_0_1"/>
<proteinExistence type="inferred from homology"/>
<accession>J7RL15</accession>
<gene>
    <name evidence="5" type="primary">KNAG0D04480</name>
    <name evidence="5" type="ordered locus">KNAG_0D04480</name>
</gene>
<keyword evidence="6" id="KW-1185">Reference proteome</keyword>
<sequence>MLRSTLVCKVNSPGITALLQITESDRLIVAKSSGAVEVYSTDKSTHSFKLFQTYPKLLNSLPANESIILDFLYSKELATIFGICKNDLVLLNSANLHLYDRIIDKRGIGESWIRELKLTGKSDETFTFLVYTTKNASPSKLRLLIWEGRTYTKMLEVSLPTSSASKNEIIKSINVTNAGDILIATSAAIYLWEFNSVVVLKLDQIYQRKYPSDMMTAAHDLQFECDELNIPKSRDDKSIRHDSSSVKTNSSNKSKFKIASLWRSRSSNFLSGSSADFRYSFRDERTNDIYVVDGRTKKLYALQLQMKEDRELIYLMASDHKQFFEWNSMFSSIHYLSSDILLLHNTRTMRFVDYENGFTFLEKDFEEGINQVRHMTGAYFIVWTKNDQIQLYHYQVDDMEDKSALSNDEISICGTNHDSYFYQLWRSVLFYRYFLTSKDSSELCASEHPQESLDVCAMKLRDLTVVWCLQIFDNLKTNMNRLRSQDHKEPNDKVIDMVKHAENVIIRDIFGFFIEFWAPPQLVILKTFPTAISYLVEALTGQEHKCISNEEETINEGYSIPAHLIKKWCIPYLTDTRRHFRNLLLNERNHSVKGIIWKYADREIDWHLDFFLLDKHTSITVETMLALVDTVLFKTYLLYYPAMVGPLIRVDNMCDITIVVEDLKKRDMLKELTEFFFQRKMHKEALEFLAQAISQNTDLEKDQKCPQEKDEENLTELLLIDYLKHIPKDFMDELFYYTKWLCDNESNTKRNAILTSIFFQFNSVSLERDHVATYQFIDGYDHELGNKYLELILNELDYKDIQLQNILIQNYLDRLDDAAIRNKLKLLLEVHSTDEPNTILKLLENKLSEDVSLSEDNRIFLKWLQTYPLAKLGKHERALDILYDELDDYTKCSTYTELVFRKNENEGRAALMYFFKKIIGSRASDDQENDKLVVFLKKFVTRLDIVDIFKELPKSMPLKDLKEYLSQSMKSHALMTNSLRMDKNVLQVELVNVTHSLDNNRSKFIQINENYKCHICGKAFSTFTTDEALWFTMRNGRDYVVHYFCGKTIQEKLRSSLNKRSKLASRTVLDIRANSLPDVA</sequence>
<evidence type="ECO:0000313" key="6">
    <source>
        <dbReference type="Proteomes" id="UP000006310"/>
    </source>
</evidence>
<reference evidence="5 6" key="1">
    <citation type="journal article" date="2011" name="Proc. Natl. Acad. Sci. U.S.A.">
        <title>Evolutionary erosion of yeast sex chromosomes by mating-type switching accidents.</title>
        <authorList>
            <person name="Gordon J.L."/>
            <person name="Armisen D."/>
            <person name="Proux-Wera E."/>
            <person name="Oheigeartaigh S.S."/>
            <person name="Byrne K.P."/>
            <person name="Wolfe K.H."/>
        </authorList>
    </citation>
    <scope>NUCLEOTIDE SEQUENCE [LARGE SCALE GENOMIC DNA]</scope>
    <source>
        <strain evidence="6">ATCC MYA-139 / BCRC 22969 / CBS 8797 / CCRC 22969 / KCTC 17520 / NBRC 10181 / NCYC 3082</strain>
    </source>
</reference>
<name>J7RL15_HUIN7</name>
<dbReference type="RefSeq" id="XP_022464439.1">
    <property type="nucleotide sequence ID" value="XM_022607888.1"/>
</dbReference>
<dbReference type="PANTHER" id="PTHR12894">
    <property type="entry name" value="CNH DOMAIN CONTAINING"/>
    <property type="match status" value="1"/>
</dbReference>
<dbReference type="eggNOG" id="KOG2063">
    <property type="taxonomic scope" value="Eukaryota"/>
</dbReference>
<dbReference type="GO" id="GO:0042144">
    <property type="term" value="P:vacuole fusion, non-autophagic"/>
    <property type="evidence" value="ECO:0007669"/>
    <property type="project" value="EnsemblFungi"/>
</dbReference>
<dbReference type="GO" id="GO:0035542">
    <property type="term" value="P:regulation of SNARE complex assembly"/>
    <property type="evidence" value="ECO:0007669"/>
    <property type="project" value="EnsemblFungi"/>
</dbReference>
<evidence type="ECO:0000259" key="4">
    <source>
        <dbReference type="Pfam" id="PF10366"/>
    </source>
</evidence>
<evidence type="ECO:0000256" key="3">
    <source>
        <dbReference type="ARBA" id="ARBA00038201"/>
    </source>
</evidence>
<keyword evidence="2" id="KW-0472">Membrane</keyword>
<dbReference type="GO" id="GO:0034727">
    <property type="term" value="P:piecemeal microautophagy of the nucleus"/>
    <property type="evidence" value="ECO:0007669"/>
    <property type="project" value="EnsemblFungi"/>
</dbReference>
<dbReference type="InterPro" id="IPR019452">
    <property type="entry name" value="VPS39/TGF_beta_rcpt-assoc_1"/>
</dbReference>